<name>A0A3E3DZW2_9FIRM</name>
<dbReference type="EMBL" id="QUSK01000021">
    <property type="protein sequence ID" value="RGD74830.1"/>
    <property type="molecule type" value="Genomic_DNA"/>
</dbReference>
<dbReference type="AlphaFoldDB" id="A0A3E3DZW2"/>
<dbReference type="RefSeq" id="WP_117446774.1">
    <property type="nucleotide sequence ID" value="NZ_JBFBOW010000001.1"/>
</dbReference>
<reference evidence="1 2" key="1">
    <citation type="submission" date="2018-08" db="EMBL/GenBank/DDBJ databases">
        <title>A genome reference for cultivated species of the human gut microbiota.</title>
        <authorList>
            <person name="Zou Y."/>
            <person name="Xue W."/>
            <person name="Luo G."/>
        </authorList>
    </citation>
    <scope>NUCLEOTIDE SEQUENCE [LARGE SCALE GENOMIC DNA]</scope>
    <source>
        <strain evidence="1 2">TF08-11</strain>
    </source>
</reference>
<accession>A0A3E3DZW2</accession>
<protein>
    <submittedName>
        <fullName evidence="1">Uncharacterized protein</fullName>
    </submittedName>
</protein>
<organism evidence="1 2">
    <name type="scientific">Faecalicoccus pleomorphus</name>
    <dbReference type="NCBI Taxonomy" id="1323"/>
    <lineage>
        <taxon>Bacteria</taxon>
        <taxon>Bacillati</taxon>
        <taxon>Bacillota</taxon>
        <taxon>Erysipelotrichia</taxon>
        <taxon>Erysipelotrichales</taxon>
        <taxon>Erysipelotrichaceae</taxon>
        <taxon>Faecalicoccus</taxon>
    </lineage>
</organism>
<proteinExistence type="predicted"/>
<comment type="caution">
    <text evidence="1">The sequence shown here is derived from an EMBL/GenBank/DDBJ whole genome shotgun (WGS) entry which is preliminary data.</text>
</comment>
<sequence>MIDEKTKKEMLEYADRLYELEQLDVVKEYVDVLNKVVRFEQEEPKKEYYKSSKKYDYYIKYPYERFTVIKNGKYGFKKYGFVAFGEGIDGRGQLLFCLGLCNKTKEEMIEYIEKHIIDDNEEVES</sequence>
<evidence type="ECO:0000313" key="1">
    <source>
        <dbReference type="EMBL" id="RGD74830.1"/>
    </source>
</evidence>
<gene>
    <name evidence="1" type="ORF">DXC78_09335</name>
</gene>
<dbReference type="Proteomes" id="UP000260721">
    <property type="component" value="Unassembled WGS sequence"/>
</dbReference>
<evidence type="ECO:0000313" key="2">
    <source>
        <dbReference type="Proteomes" id="UP000260721"/>
    </source>
</evidence>